<organism evidence="1 2">
    <name type="scientific">Halosquirtibacter laminarini</name>
    <dbReference type="NCBI Taxonomy" id="3374600"/>
    <lineage>
        <taxon>Bacteria</taxon>
        <taxon>Pseudomonadati</taxon>
        <taxon>Bacteroidota</taxon>
        <taxon>Bacteroidia</taxon>
        <taxon>Marinilabiliales</taxon>
        <taxon>Prolixibacteraceae</taxon>
        <taxon>Halosquirtibacter</taxon>
    </lineage>
</organism>
<evidence type="ECO:0000313" key="2">
    <source>
        <dbReference type="Proteomes" id="UP000826212"/>
    </source>
</evidence>
<evidence type="ECO:0000313" key="1">
    <source>
        <dbReference type="EMBL" id="QZE13660.1"/>
    </source>
</evidence>
<dbReference type="Proteomes" id="UP000826212">
    <property type="component" value="Chromosome"/>
</dbReference>
<sequence length="336" mass="38424">MKNYLFILLLSLLTSCSNSPDYRYYLSDVPLKVVSKKGTPVALNETSFARRVICQGRYLVFYNRDRVDQCIAIYDLRTLQPLGYTGIKGEGPGELTSAGEILPHKDGFLMIDYGKYLLYYFNIKEALSSKKYLPQTVGSFRKTQIPANINMLNDSLYFGNNMLVLSGRDYQVDFVKGNLFTGEIEKKIQPNPKVNSLKLSACSCAPPHRYVVAYSQYYLLTFYNRSGEVIKEVYGEKELKKRPRHNYFGKPFWAGNDLFVGHQTGYSHVKDKRGRWKQTGAEEILHFDLEGNYIETIRLGCTISTFVVIPSSHQLLVHCIDGDNPFMLVSYEPVIK</sequence>
<proteinExistence type="predicted"/>
<reference evidence="1" key="1">
    <citation type="submission" date="2021-08" db="EMBL/GenBank/DDBJ databases">
        <title>Novel anaerobic bacterium isolated from sea squirt in East Sea, Republic of Korea.</title>
        <authorList>
            <person name="Nguyen T.H."/>
            <person name="Li Z."/>
            <person name="Lee Y.-J."/>
            <person name="Ko J."/>
            <person name="Kim S.-G."/>
        </authorList>
    </citation>
    <scope>NUCLEOTIDE SEQUENCE</scope>
    <source>
        <strain evidence="1">KCTC 25031</strain>
    </source>
</reference>
<protein>
    <submittedName>
        <fullName evidence="1">TolB-like 6-bladed beta-propeller domain-containing protein</fullName>
    </submittedName>
</protein>
<gene>
    <name evidence="1" type="ORF">K4L44_13970</name>
</gene>
<name>A0AC61NDM0_9BACT</name>
<keyword evidence="2" id="KW-1185">Reference proteome</keyword>
<dbReference type="EMBL" id="CP081303">
    <property type="protein sequence ID" value="QZE13660.1"/>
    <property type="molecule type" value="Genomic_DNA"/>
</dbReference>
<accession>A0AC61NDM0</accession>